<evidence type="ECO:0000256" key="1">
    <source>
        <dbReference type="SAM" id="MobiDB-lite"/>
    </source>
</evidence>
<dbReference type="AlphaFoldDB" id="A0A4Z2GDW1"/>
<sequence length="97" mass="10121">MVARRAFADASSAHGAQGWGPGAAAAASPPRGVLHAALVVTVHSDLREKGIRQIKLNSEAGRTCRDSSGALVLGSRTWRGRGSLHCMSSPNTRTEDT</sequence>
<dbReference type="EMBL" id="SRLO01000572">
    <property type="protein sequence ID" value="TNN51728.1"/>
    <property type="molecule type" value="Genomic_DNA"/>
</dbReference>
<gene>
    <name evidence="2" type="ORF">EYF80_038078</name>
</gene>
<name>A0A4Z2GDW1_9TELE</name>
<dbReference type="Proteomes" id="UP000314294">
    <property type="component" value="Unassembled WGS sequence"/>
</dbReference>
<accession>A0A4Z2GDW1</accession>
<reference evidence="2 3" key="1">
    <citation type="submission" date="2019-03" db="EMBL/GenBank/DDBJ databases">
        <title>First draft genome of Liparis tanakae, snailfish: a comprehensive survey of snailfish specific genes.</title>
        <authorList>
            <person name="Kim W."/>
            <person name="Song I."/>
            <person name="Jeong J.-H."/>
            <person name="Kim D."/>
            <person name="Kim S."/>
            <person name="Ryu S."/>
            <person name="Song J.Y."/>
            <person name="Lee S.K."/>
        </authorList>
    </citation>
    <scope>NUCLEOTIDE SEQUENCE [LARGE SCALE GENOMIC DNA]</scope>
    <source>
        <tissue evidence="2">Muscle</tissue>
    </source>
</reference>
<proteinExistence type="predicted"/>
<evidence type="ECO:0000313" key="3">
    <source>
        <dbReference type="Proteomes" id="UP000314294"/>
    </source>
</evidence>
<keyword evidence="3" id="KW-1185">Reference proteome</keyword>
<evidence type="ECO:0000313" key="2">
    <source>
        <dbReference type="EMBL" id="TNN51728.1"/>
    </source>
</evidence>
<protein>
    <submittedName>
        <fullName evidence="2">Uncharacterized protein</fullName>
    </submittedName>
</protein>
<feature type="region of interest" description="Disordered" evidence="1">
    <location>
        <begin position="1"/>
        <end position="28"/>
    </location>
</feature>
<organism evidence="2 3">
    <name type="scientific">Liparis tanakae</name>
    <name type="common">Tanaka's snailfish</name>
    <dbReference type="NCBI Taxonomy" id="230148"/>
    <lineage>
        <taxon>Eukaryota</taxon>
        <taxon>Metazoa</taxon>
        <taxon>Chordata</taxon>
        <taxon>Craniata</taxon>
        <taxon>Vertebrata</taxon>
        <taxon>Euteleostomi</taxon>
        <taxon>Actinopterygii</taxon>
        <taxon>Neopterygii</taxon>
        <taxon>Teleostei</taxon>
        <taxon>Neoteleostei</taxon>
        <taxon>Acanthomorphata</taxon>
        <taxon>Eupercaria</taxon>
        <taxon>Perciformes</taxon>
        <taxon>Cottioidei</taxon>
        <taxon>Cottales</taxon>
        <taxon>Liparidae</taxon>
        <taxon>Liparis</taxon>
    </lineage>
</organism>
<comment type="caution">
    <text evidence="2">The sequence shown here is derived from an EMBL/GenBank/DDBJ whole genome shotgun (WGS) entry which is preliminary data.</text>
</comment>